<name>A0A6J4K665_9PSEU</name>
<feature type="region of interest" description="Disordered" evidence="1">
    <location>
        <begin position="372"/>
        <end position="441"/>
    </location>
</feature>
<sequence>ATCHERTAGPDGEGDPPRRGRHADRHVHRVVRLLRLRRGGRPGVRQALLPLGEPAHRHAAGAVDVRGRLRRPPVRRRDLRALRGPDRAQVDARPVRRDDGRRHVPRRAAADLRDHRRRRADPARAAADRAGHRPGGRVGRGRGDGGRVRAAEPPRLLRQLPADGGAGRHAHREPLAAHRVRGAVRRGVPVLGLAAAVPRLDRAGRRRHRDPPPRGRVPGLRGGQERREDRAAAGDRGAAPPAAERPAGRGPAVRREQHVLHPHHVRPDLRHGRARAGAQRPAARGHRLLGPGAGQHPVLRLGLRPVRATAGGAVGLAGAARHELAVLLGAGHAVAALDRAGHRGGGEHRQLRGLRAAARLLLRAVRAGGALQRGVDRGPGRERVRGRAGPGDRHSAAGRDRRLGLDRGLHVGDGADHDRRGAVLAGPVPGGVAQGRNAPGL</sequence>
<dbReference type="EMBL" id="CADCTH010000617">
    <property type="protein sequence ID" value="CAA9296549.1"/>
    <property type="molecule type" value="Genomic_DNA"/>
</dbReference>
<feature type="region of interest" description="Disordered" evidence="1">
    <location>
        <begin position="66"/>
        <end position="176"/>
    </location>
</feature>
<evidence type="ECO:0000256" key="1">
    <source>
        <dbReference type="SAM" id="MobiDB-lite"/>
    </source>
</evidence>
<feature type="compositionally biased region" description="Basic and acidic residues" evidence="1">
    <location>
        <begin position="253"/>
        <end position="271"/>
    </location>
</feature>
<feature type="compositionally biased region" description="Basic and acidic residues" evidence="1">
    <location>
        <begin position="75"/>
        <end position="131"/>
    </location>
</feature>
<feature type="region of interest" description="Disordered" evidence="1">
    <location>
        <begin position="201"/>
        <end position="274"/>
    </location>
</feature>
<feature type="compositionally biased region" description="Low complexity" evidence="1">
    <location>
        <begin position="234"/>
        <end position="251"/>
    </location>
</feature>
<feature type="non-terminal residue" evidence="2">
    <location>
        <position position="1"/>
    </location>
</feature>
<feature type="non-terminal residue" evidence="2">
    <location>
        <position position="441"/>
    </location>
</feature>
<evidence type="ECO:0000313" key="2">
    <source>
        <dbReference type="EMBL" id="CAA9296549.1"/>
    </source>
</evidence>
<gene>
    <name evidence="2" type="ORF">AVDCRST_MAG54-4901</name>
</gene>
<protein>
    <submittedName>
        <fullName evidence="2">Uncharacterized MFS-type transporter</fullName>
    </submittedName>
</protein>
<organism evidence="2">
    <name type="scientific">uncultured Actinomycetospora sp</name>
    <dbReference type="NCBI Taxonomy" id="1135996"/>
    <lineage>
        <taxon>Bacteria</taxon>
        <taxon>Bacillati</taxon>
        <taxon>Actinomycetota</taxon>
        <taxon>Actinomycetes</taxon>
        <taxon>Pseudonocardiales</taxon>
        <taxon>Pseudonocardiaceae</taxon>
        <taxon>Actinomycetospora</taxon>
        <taxon>environmental samples</taxon>
    </lineage>
</organism>
<reference evidence="2" key="1">
    <citation type="submission" date="2020-02" db="EMBL/GenBank/DDBJ databases">
        <authorList>
            <person name="Meier V. D."/>
        </authorList>
    </citation>
    <scope>NUCLEOTIDE SEQUENCE</scope>
    <source>
        <strain evidence="2">AVDCRST_MAG54</strain>
    </source>
</reference>
<accession>A0A6J4K665</accession>
<proteinExistence type="predicted"/>
<feature type="compositionally biased region" description="Basic and acidic residues" evidence="1">
    <location>
        <begin position="223"/>
        <end position="233"/>
    </location>
</feature>
<feature type="compositionally biased region" description="Basic and acidic residues" evidence="1">
    <location>
        <begin position="141"/>
        <end position="152"/>
    </location>
</feature>
<feature type="region of interest" description="Disordered" evidence="1">
    <location>
        <begin position="1"/>
        <end position="24"/>
    </location>
</feature>
<dbReference type="AlphaFoldDB" id="A0A6J4K665"/>
<feature type="compositionally biased region" description="Basic and acidic residues" evidence="1">
    <location>
        <begin position="374"/>
        <end position="421"/>
    </location>
</feature>